<dbReference type="Proteomes" id="UP000738826">
    <property type="component" value="Unassembled WGS sequence"/>
</dbReference>
<dbReference type="Proteomes" id="UP000768163">
    <property type="component" value="Unassembled WGS sequence"/>
</dbReference>
<organism evidence="7 8">
    <name type="scientific">Candidatus Altarchaeum hamiconexum</name>
    <dbReference type="NCBI Taxonomy" id="1803513"/>
    <lineage>
        <taxon>Archaea</taxon>
        <taxon>Candidatus Altarchaeota</taxon>
        <taxon>Candidatus Altiarchaeia</taxon>
        <taxon>Candidatus Altarchaeales</taxon>
        <taxon>Candidatus Altarchaeaceae</taxon>
        <taxon>Candidatus Altarchaeum</taxon>
    </lineage>
</organism>
<name>A0A8J7YYW5_9ARCH</name>
<dbReference type="EMBL" id="JAACQH010000076">
    <property type="protein sequence ID" value="NCS91523.1"/>
    <property type="molecule type" value="Genomic_DNA"/>
</dbReference>
<reference evidence="7" key="1">
    <citation type="submission" date="2019-11" db="EMBL/GenBank/DDBJ databases">
        <title>Lipid analysis of CO2-rich subsurface aquifers suggests an autotrophy-based deep biosphere with lysolipids enriched in CPR bacteria.</title>
        <authorList>
            <person name="Probst A.J."/>
            <person name="Elling F.J."/>
            <person name="Castelle C.J."/>
            <person name="Zhu Q."/>
            <person name="Elvert M."/>
            <person name="Birarda G."/>
            <person name="Holman H.-Y."/>
            <person name="Lane K.R."/>
            <person name="Ladd B."/>
            <person name="Ryan M.C."/>
            <person name="Woyke T."/>
            <person name="Hinrichs K.-U."/>
            <person name="Banfield J.F."/>
        </authorList>
    </citation>
    <scope>NUCLEOTIDE SEQUENCE</scope>
    <source>
        <strain evidence="6">CG_2015-01_33_1645</strain>
        <strain evidence="7">CG_2015-04_33_537</strain>
    </source>
</reference>
<keyword evidence="2" id="KW-0479">Metal-binding</keyword>
<dbReference type="Gene3D" id="1.10.8.190">
    <property type="entry name" value="Carbon monoxide dehydrogenase alpha subunit. Chain M, domain 1"/>
    <property type="match status" value="1"/>
</dbReference>
<dbReference type="AlphaFoldDB" id="A0A8J7YYW5"/>
<dbReference type="InterPro" id="IPR016099">
    <property type="entry name" value="Prismane-like_a/b-sand"/>
</dbReference>
<dbReference type="GO" id="GO:0051536">
    <property type="term" value="F:iron-sulfur cluster binding"/>
    <property type="evidence" value="ECO:0007669"/>
    <property type="project" value="UniProtKB-KW"/>
</dbReference>
<dbReference type="Pfam" id="PF03063">
    <property type="entry name" value="Prismane"/>
    <property type="match status" value="1"/>
</dbReference>
<gene>
    <name evidence="7" type="ORF">GW779_03825</name>
    <name evidence="6" type="ORF">GW910_00465</name>
</gene>
<dbReference type="GO" id="GO:0004601">
    <property type="term" value="F:peroxidase activity"/>
    <property type="evidence" value="ECO:0007669"/>
    <property type="project" value="TreeGrafter"/>
</dbReference>
<evidence type="ECO:0000256" key="3">
    <source>
        <dbReference type="ARBA" id="ARBA00023004"/>
    </source>
</evidence>
<keyword evidence="4" id="KW-0411">Iron-sulfur</keyword>
<dbReference type="GO" id="GO:0042542">
    <property type="term" value="P:response to hydrogen peroxide"/>
    <property type="evidence" value="ECO:0007669"/>
    <property type="project" value="TreeGrafter"/>
</dbReference>
<evidence type="ECO:0000256" key="1">
    <source>
        <dbReference type="ARBA" id="ARBA00022596"/>
    </source>
</evidence>
<keyword evidence="1" id="KW-0533">Nickel</keyword>
<dbReference type="InterPro" id="IPR011254">
    <property type="entry name" value="Prismane-like_sf"/>
</dbReference>
<evidence type="ECO:0000313" key="8">
    <source>
        <dbReference type="Proteomes" id="UP000738826"/>
    </source>
</evidence>
<keyword evidence="3" id="KW-0408">Iron</keyword>
<sequence>MSEKAEIFIKGGEELERSGKFINPNVTDLRKWDANLLGKFKPKYYSSIQQCQFCAFGPCDLSKNRRGACGMRLNPQMAREALVMAIAGSSSFIARACELNETIIKEHTYFAALNSDANSTIFINLLCGYKPETTGDLKKALRYANEQIVHLISATHMGQEPSDFDFNSKIFHAGMLSLLAMEIYEILKKISGKNEGVDTNKSDTESGAADKNKGVVLIIGEHVPNIDKFDSDTAFEIFEINTGNASDFYNKINESNVVVIGEGNVRTDIIEKAKKSSIPVIAASDRNLAGLADLSCLSADKIFKKLISKEISGCYIKDGEKLADVVKMCALGKKETDKNSGIMPCADVIKKTEECINCGPCSKACPVNLNNRLLIDKTTSTESRNADADAFTLEENDILIVLGDANFPNGAQELAEILEEFLNRNFLIFAAGDVVISIAESALFEKHKNLINMGSLSAGIHIIEKVIETAGKNPGKSPAGNFDEIAEDIANRVGLVAVFWGASTQENFAVSQGLMRMGIPVIFGQQGIKYRRELRGDIIIDYSRDDYNGNYNEVLKKISPKNLSFPHLCIAAKTKEEAMLLIPKMVFRNFDSEDVRRKKISRYIEIYRKYAADKTKEIPDDIKNFVRSEKDIPEAYKNSIQK</sequence>
<evidence type="ECO:0000313" key="6">
    <source>
        <dbReference type="EMBL" id="NCN64542.1"/>
    </source>
</evidence>
<evidence type="ECO:0000256" key="4">
    <source>
        <dbReference type="ARBA" id="ARBA00023014"/>
    </source>
</evidence>
<dbReference type="PANTHER" id="PTHR30109">
    <property type="entry name" value="HYDROXYLAMINE REDUCTASE"/>
    <property type="match status" value="1"/>
</dbReference>
<dbReference type="PANTHER" id="PTHR30109:SF6">
    <property type="entry name" value="ACETYL-COA DECARBONYLASE_SYNTHASE COMPLEX SUBUNIT ALPHA"/>
    <property type="match status" value="1"/>
</dbReference>
<dbReference type="Gene3D" id="3.40.50.2030">
    <property type="match status" value="2"/>
</dbReference>
<dbReference type="GO" id="GO:0050418">
    <property type="term" value="F:hydroxylamine reductase activity"/>
    <property type="evidence" value="ECO:0007669"/>
    <property type="project" value="TreeGrafter"/>
</dbReference>
<feature type="domain" description="4Fe-4S ferredoxin-type" evidence="5">
    <location>
        <begin position="346"/>
        <end position="376"/>
    </location>
</feature>
<dbReference type="PROSITE" id="PS00198">
    <property type="entry name" value="4FE4S_FER_1"/>
    <property type="match status" value="1"/>
</dbReference>
<dbReference type="PROSITE" id="PS51379">
    <property type="entry name" value="4FE4S_FER_2"/>
    <property type="match status" value="1"/>
</dbReference>
<dbReference type="SUPFAM" id="SSF56821">
    <property type="entry name" value="Prismane protein-like"/>
    <property type="match status" value="1"/>
</dbReference>
<dbReference type="InterPro" id="IPR017900">
    <property type="entry name" value="4Fe4S_Fe_S_CS"/>
</dbReference>
<dbReference type="InterPro" id="IPR004137">
    <property type="entry name" value="HCP/CODH"/>
</dbReference>
<dbReference type="EMBL" id="JAACVF010000010">
    <property type="protein sequence ID" value="NCN64542.1"/>
    <property type="molecule type" value="Genomic_DNA"/>
</dbReference>
<protein>
    <recommendedName>
        <fullName evidence="5">4Fe-4S ferredoxin-type domain-containing protein</fullName>
    </recommendedName>
</protein>
<evidence type="ECO:0000256" key="2">
    <source>
        <dbReference type="ARBA" id="ARBA00022723"/>
    </source>
</evidence>
<evidence type="ECO:0000313" key="7">
    <source>
        <dbReference type="EMBL" id="NCS91523.1"/>
    </source>
</evidence>
<comment type="caution">
    <text evidence="7">The sequence shown here is derived from an EMBL/GenBank/DDBJ whole genome shotgun (WGS) entry which is preliminary data.</text>
</comment>
<evidence type="ECO:0000259" key="5">
    <source>
        <dbReference type="PROSITE" id="PS51379"/>
    </source>
</evidence>
<accession>A0A8J7YYW5</accession>
<dbReference type="GO" id="GO:0046872">
    <property type="term" value="F:metal ion binding"/>
    <property type="evidence" value="ECO:0007669"/>
    <property type="project" value="UniProtKB-KW"/>
</dbReference>
<dbReference type="InterPro" id="IPR017896">
    <property type="entry name" value="4Fe4S_Fe-S-bd"/>
</dbReference>
<proteinExistence type="predicted"/>